<feature type="non-terminal residue" evidence="1">
    <location>
        <position position="1"/>
    </location>
</feature>
<accession>A0A1E1XH04</accession>
<reference evidence="1" key="1">
    <citation type="journal article" date="2017" name="Front. Cell. Infect. Microbiol.">
        <title>The Distinct Transcriptional Response of the Midgut of Amblyomma sculptum and Amblyomma aureolatum Ticks to Rickettsia rickettsii Correlates to Their Differences in Susceptibility to Infection.</title>
        <authorList>
            <person name="Martins L.A."/>
            <person name="Galletti M.F.B.M."/>
            <person name="Ribeiro J.M."/>
            <person name="Fujita A."/>
            <person name="Costa F.B."/>
            <person name="Labruna M.B."/>
            <person name="Daffre S."/>
            <person name="Fogaca A.C."/>
        </authorList>
    </citation>
    <scope>NUCLEOTIDE SEQUENCE</scope>
</reference>
<sequence length="225" mass="25277">DKSLDDQKQHVREFFKVNNSTSCIAQHFINAGFDCLDSLTCLTTDVLEDIQAYNDTTWLPGHRVRVYQIFQNIQKLVKEYKEQIKTSRVVVHYGNGSTYQQLDGTYMTPKRTGKFWFDNSSPTSTVSPVYYYPQVAAVSPKTGVLQHISTSHRPTTAVFESRKAVSYIKDSNIIRNDSTMTHIANKSAEVTANKVIDELIDRSKLDDAPTTDAAASGCCYAAETK</sequence>
<proteinExistence type="evidence at transcript level"/>
<protein>
    <submittedName>
        <fullName evidence="1">Uncharacterized protein</fullName>
    </submittedName>
</protein>
<name>A0A1E1XH04_9ACAR</name>
<dbReference type="AlphaFoldDB" id="A0A1E1XH04"/>
<organism evidence="1">
    <name type="scientific">Amblyomma aureolatum</name>
    <dbReference type="NCBI Taxonomy" id="187763"/>
    <lineage>
        <taxon>Eukaryota</taxon>
        <taxon>Metazoa</taxon>
        <taxon>Ecdysozoa</taxon>
        <taxon>Arthropoda</taxon>
        <taxon>Chelicerata</taxon>
        <taxon>Arachnida</taxon>
        <taxon>Acari</taxon>
        <taxon>Parasitiformes</taxon>
        <taxon>Ixodida</taxon>
        <taxon>Ixodoidea</taxon>
        <taxon>Ixodidae</taxon>
        <taxon>Amblyomminae</taxon>
        <taxon>Amblyomma</taxon>
    </lineage>
</organism>
<evidence type="ECO:0000313" key="1">
    <source>
        <dbReference type="EMBL" id="JAT98515.1"/>
    </source>
</evidence>
<dbReference type="EMBL" id="GFAC01000673">
    <property type="protein sequence ID" value="JAT98515.1"/>
    <property type="molecule type" value="mRNA"/>
</dbReference>